<protein>
    <submittedName>
        <fullName evidence="2">YdeI/OmpD-associated family protein</fullName>
    </submittedName>
</protein>
<reference evidence="2 3" key="1">
    <citation type="submission" date="2023-02" db="EMBL/GenBank/DDBJ databases">
        <title>Genome sequence of Novosphingobium humi KACC 19094.</title>
        <authorList>
            <person name="Kim S."/>
            <person name="Heo J."/>
            <person name="Kwon S.-W."/>
        </authorList>
    </citation>
    <scope>NUCLEOTIDE SEQUENCE [LARGE SCALE GENOMIC DNA]</scope>
    <source>
        <strain evidence="2 3">KACC 19094</strain>
    </source>
</reference>
<proteinExistence type="predicted"/>
<dbReference type="Pfam" id="PF08818">
    <property type="entry name" value="DUF1801"/>
    <property type="match status" value="1"/>
</dbReference>
<dbReference type="EMBL" id="CP117417">
    <property type="protein sequence ID" value="WCT78517.1"/>
    <property type="molecule type" value="Genomic_DNA"/>
</dbReference>
<sequence length="200" mass="21915">MDQRIDAYIAAAPDFARPILIHLRRAVHEAVPGLGETIKWSMPHFTLNGKNLAGMAAFKAHCAFVIHGAGRQGAEEGHRDDGLGAYGKIASMDDLPDPDTFRMRLMEAAQGLSGAKKAARASKAPKAPKAEIAVPDDLTEALAENVAARAVFEGFAPSHRRDYLEWIVEAKAPATRARRIAQAVEWMGEGKRRNWKYEKC</sequence>
<dbReference type="InterPro" id="IPR014922">
    <property type="entry name" value="YdhG-like"/>
</dbReference>
<organism evidence="2 3">
    <name type="scientific">Novosphingobium humi</name>
    <dbReference type="NCBI Taxonomy" id="2282397"/>
    <lineage>
        <taxon>Bacteria</taxon>
        <taxon>Pseudomonadati</taxon>
        <taxon>Pseudomonadota</taxon>
        <taxon>Alphaproteobacteria</taxon>
        <taxon>Sphingomonadales</taxon>
        <taxon>Sphingomonadaceae</taxon>
        <taxon>Novosphingobium</taxon>
    </lineage>
</organism>
<evidence type="ECO:0000313" key="3">
    <source>
        <dbReference type="Proteomes" id="UP001218231"/>
    </source>
</evidence>
<dbReference type="Pfam" id="PF13376">
    <property type="entry name" value="OmdA"/>
    <property type="match status" value="1"/>
</dbReference>
<keyword evidence="3" id="KW-1185">Reference proteome</keyword>
<dbReference type="SUPFAM" id="SSF159888">
    <property type="entry name" value="YdhG-like"/>
    <property type="match status" value="1"/>
</dbReference>
<dbReference type="RefSeq" id="WP_273618829.1">
    <property type="nucleotide sequence ID" value="NZ_CP117417.1"/>
</dbReference>
<evidence type="ECO:0000259" key="1">
    <source>
        <dbReference type="Pfam" id="PF08818"/>
    </source>
</evidence>
<dbReference type="Gene3D" id="3.90.1150.200">
    <property type="match status" value="1"/>
</dbReference>
<name>A0ABY7TZ21_9SPHN</name>
<evidence type="ECO:0000313" key="2">
    <source>
        <dbReference type="EMBL" id="WCT78517.1"/>
    </source>
</evidence>
<gene>
    <name evidence="2" type="ORF">PQ457_06015</name>
</gene>
<feature type="domain" description="YdhG-like" evidence="1">
    <location>
        <begin position="17"/>
        <end position="97"/>
    </location>
</feature>
<dbReference type="Proteomes" id="UP001218231">
    <property type="component" value="Chromosome"/>
</dbReference>
<accession>A0ABY7TZ21</accession>